<gene>
    <name evidence="3" type="ORF">DSCA_38280</name>
</gene>
<feature type="region of interest" description="Disordered" evidence="2">
    <location>
        <begin position="192"/>
        <end position="217"/>
    </location>
</feature>
<keyword evidence="4" id="KW-1185">Reference proteome</keyword>
<accession>A0A5K7YM49</accession>
<feature type="coiled-coil region" evidence="1">
    <location>
        <begin position="22"/>
        <end position="75"/>
    </location>
</feature>
<evidence type="ECO:0000256" key="2">
    <source>
        <dbReference type="SAM" id="MobiDB-lite"/>
    </source>
</evidence>
<dbReference type="RefSeq" id="WP_155317887.1">
    <property type="nucleotide sequence ID" value="NZ_AP021874.1"/>
</dbReference>
<evidence type="ECO:0000313" key="3">
    <source>
        <dbReference type="EMBL" id="BBO69898.1"/>
    </source>
</evidence>
<feature type="coiled-coil region" evidence="1">
    <location>
        <begin position="156"/>
        <end position="190"/>
    </location>
</feature>
<proteinExistence type="predicted"/>
<dbReference type="AlphaFoldDB" id="A0A5K7YM49"/>
<dbReference type="EMBL" id="AP021874">
    <property type="protein sequence ID" value="BBO69898.1"/>
    <property type="molecule type" value="Genomic_DNA"/>
</dbReference>
<dbReference type="Proteomes" id="UP000427906">
    <property type="component" value="Chromosome"/>
</dbReference>
<protein>
    <submittedName>
        <fullName evidence="3">Uncharacterized protein</fullName>
    </submittedName>
</protein>
<name>A0A5K7YM49_9BACT</name>
<sequence>MTVSVTRCGYNVLYVNKEGHHDRQVAEEKASLKKERQREKEEYEYIFTREKEQRKNALEDELHALAKEIADKRGDFDHSVQERTAALDLREEAVAAREKDIDALRKEVDGFPKRLETAVQSALADATKQLTRDFESEKALMQARFDGEKNVLTGKIEALEKMVGSQEAQIRDLSKKSEQAYEKVQDIANKAVSASRRESYAPPSSRSGIPVRDEDQG</sequence>
<evidence type="ECO:0000313" key="4">
    <source>
        <dbReference type="Proteomes" id="UP000427906"/>
    </source>
</evidence>
<dbReference type="OrthoDB" id="1010870at2"/>
<keyword evidence="1" id="KW-0175">Coiled coil</keyword>
<reference evidence="3 4" key="1">
    <citation type="submission" date="2019-11" db="EMBL/GenBank/DDBJ databases">
        <title>Comparative genomics of hydrocarbon-degrading Desulfosarcina strains.</title>
        <authorList>
            <person name="Watanabe M."/>
            <person name="Kojima H."/>
            <person name="Fukui M."/>
        </authorList>
    </citation>
    <scope>NUCLEOTIDE SEQUENCE [LARGE SCALE GENOMIC DNA]</scope>
    <source>
        <strain evidence="3 4">PL12</strain>
    </source>
</reference>
<dbReference type="KEGG" id="dalk:DSCA_38280"/>
<organism evidence="3 4">
    <name type="scientific">Desulfosarcina alkanivorans</name>
    <dbReference type="NCBI Taxonomy" id="571177"/>
    <lineage>
        <taxon>Bacteria</taxon>
        <taxon>Pseudomonadati</taxon>
        <taxon>Thermodesulfobacteriota</taxon>
        <taxon>Desulfobacteria</taxon>
        <taxon>Desulfobacterales</taxon>
        <taxon>Desulfosarcinaceae</taxon>
        <taxon>Desulfosarcina</taxon>
    </lineage>
</organism>
<evidence type="ECO:0000256" key="1">
    <source>
        <dbReference type="SAM" id="Coils"/>
    </source>
</evidence>